<reference evidence="2 3" key="1">
    <citation type="submission" date="2016-10" db="EMBL/GenBank/DDBJ databases">
        <authorList>
            <person name="de Groot N.N."/>
        </authorList>
    </citation>
    <scope>NUCLEOTIDE SEQUENCE [LARGE SCALE GENOMIC DNA]</scope>
    <source>
        <strain evidence="2 3">CGMCC 1.7005</strain>
    </source>
</reference>
<dbReference type="EMBL" id="FPAS01000002">
    <property type="protein sequence ID" value="SFT70799.1"/>
    <property type="molecule type" value="Genomic_DNA"/>
</dbReference>
<dbReference type="Proteomes" id="UP000236454">
    <property type="component" value="Unassembled WGS sequence"/>
</dbReference>
<sequence length="120" mass="13562">MKFKTLLLCVVMLLLSSSFQGGGNQNLKYFAQVQLNTNDASIQDAIETSIRNNPNCYIVRLDRITNGLLIVTKELSDFKQDDLLSWMGNYENTIECSRIGIQGFDDHLAFDNSFCSNVNQ</sequence>
<accession>A0A1I7A788</accession>
<dbReference type="AlphaFoldDB" id="A0A1I7A788"/>
<protein>
    <submittedName>
        <fullName evidence="2">Uncharacterized protein</fullName>
    </submittedName>
</protein>
<dbReference type="STRING" id="477690.SAMN05216474_1963"/>
<name>A0A1I7A788_9FLAO</name>
<evidence type="ECO:0000313" key="2">
    <source>
        <dbReference type="EMBL" id="SFT70799.1"/>
    </source>
</evidence>
<feature type="signal peptide" evidence="1">
    <location>
        <begin position="1"/>
        <end position="21"/>
    </location>
</feature>
<evidence type="ECO:0000256" key="1">
    <source>
        <dbReference type="SAM" id="SignalP"/>
    </source>
</evidence>
<keyword evidence="3" id="KW-1185">Reference proteome</keyword>
<organism evidence="2 3">
    <name type="scientific">Lishizhenia tianjinensis</name>
    <dbReference type="NCBI Taxonomy" id="477690"/>
    <lineage>
        <taxon>Bacteria</taxon>
        <taxon>Pseudomonadati</taxon>
        <taxon>Bacteroidota</taxon>
        <taxon>Flavobacteriia</taxon>
        <taxon>Flavobacteriales</taxon>
        <taxon>Crocinitomicaceae</taxon>
        <taxon>Lishizhenia</taxon>
    </lineage>
</organism>
<dbReference type="RefSeq" id="WP_139230325.1">
    <property type="nucleotide sequence ID" value="NZ_FPAS01000002.1"/>
</dbReference>
<keyword evidence="1" id="KW-0732">Signal</keyword>
<proteinExistence type="predicted"/>
<feature type="chain" id="PRO_5014983971" evidence="1">
    <location>
        <begin position="22"/>
        <end position="120"/>
    </location>
</feature>
<gene>
    <name evidence="2" type="ORF">SAMN05216474_1963</name>
</gene>
<evidence type="ECO:0000313" key="3">
    <source>
        <dbReference type="Proteomes" id="UP000236454"/>
    </source>
</evidence>